<accession>A0A168KQR4</accession>
<evidence type="ECO:0000313" key="2">
    <source>
        <dbReference type="Proteomes" id="UP000077355"/>
    </source>
</evidence>
<evidence type="ECO:0000313" key="1">
    <source>
        <dbReference type="EMBL" id="OAB42342.1"/>
    </source>
</evidence>
<name>A0A168KQR4_9BACL</name>
<dbReference type="OrthoDB" id="264195at2"/>
<protein>
    <recommendedName>
        <fullName evidence="3">Knr4/Smi1-like domain-containing protein</fullName>
    </recommendedName>
</protein>
<organism evidence="1 2">
    <name type="scientific">Paenibacillus antarcticus</name>
    <dbReference type="NCBI Taxonomy" id="253703"/>
    <lineage>
        <taxon>Bacteria</taxon>
        <taxon>Bacillati</taxon>
        <taxon>Bacillota</taxon>
        <taxon>Bacilli</taxon>
        <taxon>Bacillales</taxon>
        <taxon>Paenibacillaceae</taxon>
        <taxon>Paenibacillus</taxon>
    </lineage>
</organism>
<comment type="caution">
    <text evidence="1">The sequence shown here is derived from an EMBL/GenBank/DDBJ whole genome shotgun (WGS) entry which is preliminary data.</text>
</comment>
<reference evidence="1 2" key="1">
    <citation type="submission" date="2016-03" db="EMBL/GenBank/DDBJ databases">
        <title>Draft genome sequence of Paenibacillus antarcticus CECT 5836.</title>
        <authorList>
            <person name="Shin S.-K."/>
            <person name="Yi H."/>
        </authorList>
    </citation>
    <scope>NUCLEOTIDE SEQUENCE [LARGE SCALE GENOMIC DNA]</scope>
    <source>
        <strain evidence="1 2">CECT 5836</strain>
    </source>
</reference>
<dbReference type="Proteomes" id="UP000077355">
    <property type="component" value="Unassembled WGS sequence"/>
</dbReference>
<dbReference type="SUPFAM" id="SSF160631">
    <property type="entry name" value="SMI1/KNR4-like"/>
    <property type="match status" value="1"/>
</dbReference>
<evidence type="ECO:0008006" key="3">
    <source>
        <dbReference type="Google" id="ProtNLM"/>
    </source>
</evidence>
<dbReference type="PANTHER" id="PTHR32011">
    <property type="entry name" value="OS08G0472400 PROTEIN"/>
    <property type="match status" value="1"/>
</dbReference>
<dbReference type="RefSeq" id="WP_068652337.1">
    <property type="nucleotide sequence ID" value="NZ_CP043611.1"/>
</dbReference>
<dbReference type="EMBL" id="LVJI01000036">
    <property type="protein sequence ID" value="OAB42342.1"/>
    <property type="molecule type" value="Genomic_DNA"/>
</dbReference>
<dbReference type="InterPro" id="IPR037883">
    <property type="entry name" value="Knr4/Smi1-like_sf"/>
</dbReference>
<proteinExistence type="predicted"/>
<keyword evidence="2" id="KW-1185">Reference proteome</keyword>
<dbReference type="AlphaFoldDB" id="A0A168KQR4"/>
<sequence>MNPNTVIERLRAHKVKFEEPLTDEEISKIENNYKILFPPDLREFYLCGLPQGHNFINWRDTSEANIDSIKKRLEWPLEGIIFDVEHNSFWYSHWGERPSDLGEAIRICIDKYKDLPLLIPIYSHRYILSRPCEINNPIFSVYQTDIIYYGENLEEYFKVEFNDKEHKDIDFESIKYIDFWTDLL</sequence>
<gene>
    <name evidence="1" type="ORF">PBAT_20295</name>
</gene>
<dbReference type="PANTHER" id="PTHR32011:SF2">
    <property type="entry name" value="OS08G0472400 PROTEIN"/>
    <property type="match status" value="1"/>
</dbReference>